<evidence type="ECO:0000313" key="4">
    <source>
        <dbReference type="EMBL" id="GFO85690.1"/>
    </source>
</evidence>
<dbReference type="EMBL" id="BLYI01000043">
    <property type="protein sequence ID" value="GFO85690.1"/>
    <property type="molecule type" value="Genomic_DNA"/>
</dbReference>
<sequence>MDIIAEAESIEEEVVSFRREFHQYPEVSGHEVMTTEYIREHLEKWGISYRLMEPTGIIGVLGSGSSTTALRADMDALEIREETELSFQSQNTGCMHACGHDGHTAVLLAAAKILKEHEDELDHRIMLVFQPAEETAQGAADLLETGILNQADKIFGLHIFSGIEKGKISLEPGARMAATNWFSIRIGGKSGHAGKPQECVDAVVTAASLAMNLQTIISRSINPLESAVLTIGRMEAGTARNIIAGEAVLEGTVRTFSREVQEKIRERMEEITAAAAQMFHAEISLDFQPASHPALWNDEDAVKEVMKKAVTVFPKKDFVHVPPMMLGEDFANYLNEMKGCFAFIGGGGKYPNHHGMFDFDEDVLVQGVKLMLVFASV</sequence>
<keyword evidence="2" id="KW-0479">Metal-binding</keyword>
<feature type="binding site" evidence="2">
    <location>
        <position position="134"/>
    </location>
    <ligand>
        <name>Mn(2+)</name>
        <dbReference type="ChEBI" id="CHEBI:29035"/>
        <label>2</label>
    </ligand>
</feature>
<dbReference type="Proteomes" id="UP000613208">
    <property type="component" value="Unassembled WGS sequence"/>
</dbReference>
<dbReference type="PANTHER" id="PTHR11014:SF63">
    <property type="entry name" value="METALLOPEPTIDASE, PUTATIVE (AFU_ORTHOLOGUE AFUA_6G09600)-RELATED"/>
    <property type="match status" value="1"/>
</dbReference>
<gene>
    <name evidence="4" type="ORF">ANBU17_20370</name>
</gene>
<evidence type="ECO:0000259" key="3">
    <source>
        <dbReference type="Pfam" id="PF07687"/>
    </source>
</evidence>
<dbReference type="Gene3D" id="3.40.630.10">
    <property type="entry name" value="Zn peptidases"/>
    <property type="match status" value="1"/>
</dbReference>
<dbReference type="SUPFAM" id="SSF55031">
    <property type="entry name" value="Bacterial exopeptidase dimerisation domain"/>
    <property type="match status" value="1"/>
</dbReference>
<dbReference type="Pfam" id="PF07687">
    <property type="entry name" value="M20_dimer"/>
    <property type="match status" value="1"/>
</dbReference>
<dbReference type="GO" id="GO:0019877">
    <property type="term" value="P:diaminopimelate biosynthetic process"/>
    <property type="evidence" value="ECO:0007669"/>
    <property type="project" value="UniProtKB-ARBA"/>
</dbReference>
<feature type="binding site" evidence="2">
    <location>
        <position position="353"/>
    </location>
    <ligand>
        <name>Mn(2+)</name>
        <dbReference type="ChEBI" id="CHEBI:29035"/>
        <label>2</label>
    </ligand>
</feature>
<feature type="binding site" evidence="2">
    <location>
        <position position="98"/>
    </location>
    <ligand>
        <name>Mn(2+)</name>
        <dbReference type="ChEBI" id="CHEBI:29035"/>
        <label>2</label>
    </ligand>
</feature>
<evidence type="ECO:0000256" key="1">
    <source>
        <dbReference type="ARBA" id="ARBA00022801"/>
    </source>
</evidence>
<dbReference type="NCBIfam" id="TIGR01891">
    <property type="entry name" value="amidohydrolases"/>
    <property type="match status" value="1"/>
</dbReference>
<dbReference type="InterPro" id="IPR011650">
    <property type="entry name" value="Peptidase_M20_dimer"/>
</dbReference>
<feature type="binding site" evidence="2">
    <location>
        <position position="100"/>
    </location>
    <ligand>
        <name>Mn(2+)</name>
        <dbReference type="ChEBI" id="CHEBI:29035"/>
        <label>2</label>
    </ligand>
</feature>
<dbReference type="SUPFAM" id="SSF53187">
    <property type="entry name" value="Zn-dependent exopeptidases"/>
    <property type="match status" value="1"/>
</dbReference>
<keyword evidence="5" id="KW-1185">Reference proteome</keyword>
<dbReference type="InterPro" id="IPR017439">
    <property type="entry name" value="Amidohydrolase"/>
</dbReference>
<keyword evidence="1" id="KW-0378">Hydrolase</keyword>
<dbReference type="RefSeq" id="WP_201311386.1">
    <property type="nucleotide sequence ID" value="NZ_BLYI01000043.1"/>
</dbReference>
<evidence type="ECO:0000313" key="5">
    <source>
        <dbReference type="Proteomes" id="UP000613208"/>
    </source>
</evidence>
<comment type="caution">
    <text evidence="4">The sequence shown here is derived from an EMBL/GenBank/DDBJ whole genome shotgun (WGS) entry which is preliminary data.</text>
</comment>
<dbReference type="PIRSF" id="PIRSF005962">
    <property type="entry name" value="Pept_M20D_amidohydro"/>
    <property type="match status" value="1"/>
</dbReference>
<dbReference type="PANTHER" id="PTHR11014">
    <property type="entry name" value="PEPTIDASE M20 FAMILY MEMBER"/>
    <property type="match status" value="1"/>
</dbReference>
<feature type="domain" description="Peptidase M20 dimerisation" evidence="3">
    <location>
        <begin position="181"/>
        <end position="274"/>
    </location>
</feature>
<dbReference type="AlphaFoldDB" id="A0A916VDD8"/>
<dbReference type="InterPro" id="IPR036264">
    <property type="entry name" value="Bact_exopeptidase_dim_dom"/>
</dbReference>
<dbReference type="Pfam" id="PF01546">
    <property type="entry name" value="Peptidase_M20"/>
    <property type="match status" value="1"/>
</dbReference>
<name>A0A916VDD8_9FIRM</name>
<feature type="binding site" evidence="2">
    <location>
        <position position="158"/>
    </location>
    <ligand>
        <name>Mn(2+)</name>
        <dbReference type="ChEBI" id="CHEBI:29035"/>
        <label>2</label>
    </ligand>
</feature>
<dbReference type="GO" id="GO:0050118">
    <property type="term" value="F:N-acetyldiaminopimelate deacetylase activity"/>
    <property type="evidence" value="ECO:0007669"/>
    <property type="project" value="UniProtKB-ARBA"/>
</dbReference>
<organism evidence="4 5">
    <name type="scientific">Anaerostipes butyraticus</name>
    <dbReference type="NCBI Taxonomy" id="645466"/>
    <lineage>
        <taxon>Bacteria</taxon>
        <taxon>Bacillati</taxon>
        <taxon>Bacillota</taxon>
        <taxon>Clostridia</taxon>
        <taxon>Lachnospirales</taxon>
        <taxon>Lachnospiraceae</taxon>
        <taxon>Anaerostipes</taxon>
    </lineage>
</organism>
<dbReference type="Gene3D" id="3.30.70.360">
    <property type="match status" value="1"/>
</dbReference>
<dbReference type="InterPro" id="IPR002933">
    <property type="entry name" value="Peptidase_M20"/>
</dbReference>
<reference evidence="4" key="1">
    <citation type="submission" date="2020-06" db="EMBL/GenBank/DDBJ databases">
        <title>Characterization of fructooligosaccharide metabolism and fructooligosaccharide-degrading enzymes in human commensal butyrate producers.</title>
        <authorList>
            <person name="Tanno H."/>
            <person name="Fujii T."/>
            <person name="Hirano K."/>
            <person name="Maeno S."/>
            <person name="Tonozuka T."/>
            <person name="Sakamoto M."/>
            <person name="Ohkuma M."/>
            <person name="Tochio T."/>
            <person name="Endo A."/>
        </authorList>
    </citation>
    <scope>NUCLEOTIDE SEQUENCE</scope>
    <source>
        <strain evidence="4">JCM 17466</strain>
    </source>
</reference>
<dbReference type="FunFam" id="3.30.70.360:FF:000001">
    <property type="entry name" value="N-acetyldiaminopimelate deacetylase"/>
    <property type="match status" value="1"/>
</dbReference>
<dbReference type="GO" id="GO:0046872">
    <property type="term" value="F:metal ion binding"/>
    <property type="evidence" value="ECO:0007669"/>
    <property type="project" value="UniProtKB-KW"/>
</dbReference>
<protein>
    <submittedName>
        <fullName evidence="4">Peptidase</fullName>
    </submittedName>
</protein>
<comment type="cofactor">
    <cofactor evidence="2">
        <name>Mn(2+)</name>
        <dbReference type="ChEBI" id="CHEBI:29035"/>
    </cofactor>
    <text evidence="2">The Mn(2+) ion enhances activity.</text>
</comment>
<proteinExistence type="predicted"/>
<evidence type="ECO:0000256" key="2">
    <source>
        <dbReference type="PIRSR" id="PIRSR005962-1"/>
    </source>
</evidence>
<accession>A0A916VDD8</accession>
<keyword evidence="2" id="KW-0464">Manganese</keyword>